<dbReference type="InterPro" id="IPR050150">
    <property type="entry name" value="IgV_Light_Chain"/>
</dbReference>
<reference evidence="3 4" key="1">
    <citation type="journal article" date="2023" name="bioRxiv">
        <title>Conserved and derived expression patterns and positive selection on dental genes reveal complex evolutionary context of ever-growing rodent molars.</title>
        <authorList>
            <person name="Calamari Z.T."/>
            <person name="Song A."/>
            <person name="Cohen E."/>
            <person name="Akter M."/>
            <person name="Roy R.D."/>
            <person name="Hallikas O."/>
            <person name="Christensen M.M."/>
            <person name="Li P."/>
            <person name="Marangoni P."/>
            <person name="Jernvall J."/>
            <person name="Klein O.D."/>
        </authorList>
    </citation>
    <scope>NUCLEOTIDE SEQUENCE [LARGE SCALE GENOMIC DNA]</scope>
    <source>
        <strain evidence="3">V071</strain>
    </source>
</reference>
<feature type="region of interest" description="Disordered" evidence="1">
    <location>
        <begin position="46"/>
        <end position="69"/>
    </location>
</feature>
<dbReference type="EMBL" id="JBBHLL010000308">
    <property type="protein sequence ID" value="KAK7806214.1"/>
    <property type="molecule type" value="Genomic_DNA"/>
</dbReference>
<comment type="caution">
    <text evidence="3">The sequence shown here is derived from an EMBL/GenBank/DDBJ whole genome shotgun (WGS) entry which is preliminary data.</text>
</comment>
<dbReference type="Proteomes" id="UP001488838">
    <property type="component" value="Unassembled WGS sequence"/>
</dbReference>
<accession>A0AAW0HVR8</accession>
<dbReference type="SMART" id="SM00408">
    <property type="entry name" value="IGc2"/>
    <property type="match status" value="2"/>
</dbReference>
<evidence type="ECO:0000259" key="2">
    <source>
        <dbReference type="PROSITE" id="PS50835"/>
    </source>
</evidence>
<dbReference type="InterPro" id="IPR013783">
    <property type="entry name" value="Ig-like_fold"/>
</dbReference>
<dbReference type="PANTHER" id="PTHR23267">
    <property type="entry name" value="IMMUNOGLOBULIN LIGHT CHAIN"/>
    <property type="match status" value="1"/>
</dbReference>
<feature type="domain" description="Ig-like" evidence="2">
    <location>
        <begin position="105"/>
        <end position="215"/>
    </location>
</feature>
<dbReference type="InterPro" id="IPR003599">
    <property type="entry name" value="Ig_sub"/>
</dbReference>
<evidence type="ECO:0000313" key="3">
    <source>
        <dbReference type="EMBL" id="KAK7806214.1"/>
    </source>
</evidence>
<name>A0AAW0HVR8_MYOGA</name>
<feature type="domain" description="Ig-like" evidence="2">
    <location>
        <begin position="18"/>
        <end position="92"/>
    </location>
</feature>
<evidence type="ECO:0000256" key="1">
    <source>
        <dbReference type="SAM" id="MobiDB-lite"/>
    </source>
</evidence>
<protein>
    <recommendedName>
        <fullName evidence="2">Ig-like domain-containing protein</fullName>
    </recommendedName>
</protein>
<dbReference type="InterPro" id="IPR007110">
    <property type="entry name" value="Ig-like_dom"/>
</dbReference>
<organism evidence="3 4">
    <name type="scientific">Myodes glareolus</name>
    <name type="common">Bank vole</name>
    <name type="synonym">Clethrionomys glareolus</name>
    <dbReference type="NCBI Taxonomy" id="447135"/>
    <lineage>
        <taxon>Eukaryota</taxon>
        <taxon>Metazoa</taxon>
        <taxon>Chordata</taxon>
        <taxon>Craniata</taxon>
        <taxon>Vertebrata</taxon>
        <taxon>Euteleostomi</taxon>
        <taxon>Mammalia</taxon>
        <taxon>Eutheria</taxon>
        <taxon>Euarchontoglires</taxon>
        <taxon>Glires</taxon>
        <taxon>Rodentia</taxon>
        <taxon>Myomorpha</taxon>
        <taxon>Muroidea</taxon>
        <taxon>Cricetidae</taxon>
        <taxon>Arvicolinae</taxon>
        <taxon>Myodes</taxon>
    </lineage>
</organism>
<dbReference type="Pfam" id="PF07686">
    <property type="entry name" value="V-set"/>
    <property type="match status" value="2"/>
</dbReference>
<dbReference type="InterPro" id="IPR036179">
    <property type="entry name" value="Ig-like_dom_sf"/>
</dbReference>
<sequence>SCIQFVLNQPNSVSGSLGNTVTIFCKCSSGNIESNYVHWYQQHVGSPPTNAHNQRPSGITDQFSGSIDSSSNSALLTITDLKIDDEADYYCQSYESSSSDHRACTQFVLNQPNSVSGSLGSTVTITCKRSSGNIASYYVHWYQQHFGSPPTNVIYEHNQRPSGISDRFSGSTDSSSNSASLTINDVKIEDEANYYCQSYDSSISDHSDENHGEVRQKVRRATAVKSLV</sequence>
<proteinExistence type="predicted"/>
<dbReference type="SUPFAM" id="SSF48726">
    <property type="entry name" value="Immunoglobulin"/>
    <property type="match status" value="2"/>
</dbReference>
<dbReference type="SMART" id="SM00406">
    <property type="entry name" value="IGv"/>
    <property type="match status" value="2"/>
</dbReference>
<dbReference type="InterPro" id="IPR003598">
    <property type="entry name" value="Ig_sub2"/>
</dbReference>
<evidence type="ECO:0000313" key="4">
    <source>
        <dbReference type="Proteomes" id="UP001488838"/>
    </source>
</evidence>
<keyword evidence="4" id="KW-1185">Reference proteome</keyword>
<dbReference type="InterPro" id="IPR013106">
    <property type="entry name" value="Ig_V-set"/>
</dbReference>
<feature type="non-terminal residue" evidence="3">
    <location>
        <position position="1"/>
    </location>
</feature>
<gene>
    <name evidence="3" type="ORF">U0070_008877</name>
</gene>
<dbReference type="Gene3D" id="2.60.40.10">
    <property type="entry name" value="Immunoglobulins"/>
    <property type="match status" value="2"/>
</dbReference>
<dbReference type="AlphaFoldDB" id="A0AAW0HVR8"/>
<dbReference type="PROSITE" id="PS50835">
    <property type="entry name" value="IG_LIKE"/>
    <property type="match status" value="2"/>
</dbReference>
<dbReference type="SMART" id="SM00409">
    <property type="entry name" value="IG"/>
    <property type="match status" value="2"/>
</dbReference>